<dbReference type="AlphaFoldDB" id="A0A8H3Z6U3"/>
<feature type="chain" id="PRO_5034053442" evidence="1">
    <location>
        <begin position="17"/>
        <end position="245"/>
    </location>
</feature>
<protein>
    <submittedName>
        <fullName evidence="2">Uncharacterized protein</fullName>
    </submittedName>
</protein>
<evidence type="ECO:0000256" key="1">
    <source>
        <dbReference type="SAM" id="SignalP"/>
    </source>
</evidence>
<accession>A0A8H3Z6U3</accession>
<reference evidence="2 3" key="1">
    <citation type="submission" date="2018-12" db="EMBL/GenBank/DDBJ databases">
        <title>Venturia inaequalis Genome Resource.</title>
        <authorList>
            <person name="Lichtner F.J."/>
        </authorList>
    </citation>
    <scope>NUCLEOTIDE SEQUENCE [LARGE SCALE GENOMIC DNA]</scope>
    <source>
        <strain evidence="2 3">120213</strain>
    </source>
</reference>
<feature type="signal peptide" evidence="1">
    <location>
        <begin position="1"/>
        <end position="16"/>
    </location>
</feature>
<sequence length="245" mass="25857">MKICLALSLILPFAHGYSFLSARAANACGIQYNGGSGFGRVSMTTISAKCADEKNMDLECEYLLPHDGGRRTGSWTCPGKEECFDYDRTVLEWPDAGCMEVRSPQGVKGAAKTDGHACSAGIAIGSSSITLSSSISANNHNFDNGLKSCSIVKSGTTNSIYKSSPCSKTTTTIKLAPRTTYQACIDVTSALLTTSVGFTWHLHSHRIKGRGLGDGNGKPLSEMLTVLGNSTANDAFQIVIGNGEV</sequence>
<evidence type="ECO:0000313" key="3">
    <source>
        <dbReference type="Proteomes" id="UP000447873"/>
    </source>
</evidence>
<gene>
    <name evidence="2" type="ORF">EG328_002235</name>
</gene>
<comment type="caution">
    <text evidence="2">The sequence shown here is derived from an EMBL/GenBank/DDBJ whole genome shotgun (WGS) entry which is preliminary data.</text>
</comment>
<proteinExistence type="predicted"/>
<keyword evidence="1" id="KW-0732">Signal</keyword>
<dbReference type="Proteomes" id="UP000447873">
    <property type="component" value="Unassembled WGS sequence"/>
</dbReference>
<organism evidence="2 3">
    <name type="scientific">Venturia inaequalis</name>
    <name type="common">Apple scab fungus</name>
    <dbReference type="NCBI Taxonomy" id="5025"/>
    <lineage>
        <taxon>Eukaryota</taxon>
        <taxon>Fungi</taxon>
        <taxon>Dikarya</taxon>
        <taxon>Ascomycota</taxon>
        <taxon>Pezizomycotina</taxon>
        <taxon>Dothideomycetes</taxon>
        <taxon>Pleosporomycetidae</taxon>
        <taxon>Venturiales</taxon>
        <taxon>Venturiaceae</taxon>
        <taxon>Venturia</taxon>
    </lineage>
</organism>
<name>A0A8H3Z6U3_VENIN</name>
<evidence type="ECO:0000313" key="2">
    <source>
        <dbReference type="EMBL" id="KAE9987594.1"/>
    </source>
</evidence>
<dbReference type="EMBL" id="WNWS01000016">
    <property type="protein sequence ID" value="KAE9987594.1"/>
    <property type="molecule type" value="Genomic_DNA"/>
</dbReference>